<comment type="subunit">
    <text evidence="12">Monomer. Interacts with DnaB.</text>
</comment>
<evidence type="ECO:0000256" key="2">
    <source>
        <dbReference type="ARBA" id="ARBA00022515"/>
    </source>
</evidence>
<evidence type="ECO:0000259" key="15">
    <source>
        <dbReference type="PROSITE" id="PS50880"/>
    </source>
</evidence>
<dbReference type="SUPFAM" id="SSF57783">
    <property type="entry name" value="Zinc beta-ribbon"/>
    <property type="match status" value="1"/>
</dbReference>
<dbReference type="RefSeq" id="WP_053431519.1">
    <property type="nucleotide sequence ID" value="NZ_CP040441.1"/>
</dbReference>
<dbReference type="Pfam" id="PF08275">
    <property type="entry name" value="DNAG_N"/>
    <property type="match status" value="1"/>
</dbReference>
<keyword evidence="8 12" id="KW-0862">Zinc</keyword>
<evidence type="ECO:0000256" key="7">
    <source>
        <dbReference type="ARBA" id="ARBA00022771"/>
    </source>
</evidence>
<dbReference type="GO" id="GO:1990077">
    <property type="term" value="C:primosome complex"/>
    <property type="evidence" value="ECO:0007669"/>
    <property type="project" value="UniProtKB-KW"/>
</dbReference>
<comment type="domain">
    <text evidence="12">Contains an N-terminal zinc-binding domain, a central core domain that contains the primase activity, and a C-terminal DnaB-binding domain.</text>
</comment>
<dbReference type="InterPro" id="IPR037068">
    <property type="entry name" value="DNA_primase_core_N_sf"/>
</dbReference>
<evidence type="ECO:0000256" key="3">
    <source>
        <dbReference type="ARBA" id="ARBA00022679"/>
    </source>
</evidence>
<dbReference type="FunFam" id="3.90.980.10:FF:000001">
    <property type="entry name" value="DNA primase"/>
    <property type="match status" value="1"/>
</dbReference>
<keyword evidence="1 12" id="KW-0240">DNA-directed RNA polymerase</keyword>
<evidence type="ECO:0000256" key="10">
    <source>
        <dbReference type="ARBA" id="ARBA00023125"/>
    </source>
</evidence>
<dbReference type="PIRSF" id="PIRSF002811">
    <property type="entry name" value="DnaG"/>
    <property type="match status" value="1"/>
</dbReference>
<dbReference type="GO" id="GO:0003677">
    <property type="term" value="F:DNA binding"/>
    <property type="evidence" value="ECO:0007669"/>
    <property type="project" value="UniProtKB-KW"/>
</dbReference>
<evidence type="ECO:0000256" key="8">
    <source>
        <dbReference type="ARBA" id="ARBA00022833"/>
    </source>
</evidence>
<comment type="similarity">
    <text evidence="12 13">Belongs to the DnaG primase family.</text>
</comment>
<dbReference type="InterPro" id="IPR016136">
    <property type="entry name" value="DNA_helicase_N/primase_C"/>
</dbReference>
<dbReference type="SMART" id="SM00400">
    <property type="entry name" value="ZnF_CHCC"/>
    <property type="match status" value="1"/>
</dbReference>
<feature type="zinc finger region" description="CHC2-type" evidence="12 14">
    <location>
        <begin position="40"/>
        <end position="64"/>
    </location>
</feature>
<dbReference type="Pfam" id="PF10410">
    <property type="entry name" value="DnaB_bind"/>
    <property type="match status" value="1"/>
</dbReference>
<dbReference type="InterPro" id="IPR036185">
    <property type="entry name" value="DNA_heli_DnaB-like_N_sf"/>
</dbReference>
<dbReference type="Pfam" id="PF01807">
    <property type="entry name" value="Zn_ribbon_DnaG"/>
    <property type="match status" value="1"/>
</dbReference>
<keyword evidence="7 12" id="KW-0863">Zinc-finger</keyword>
<dbReference type="InterPro" id="IPR002694">
    <property type="entry name" value="Znf_CHC2"/>
</dbReference>
<dbReference type="GO" id="GO:0008270">
    <property type="term" value="F:zinc ion binding"/>
    <property type="evidence" value="ECO:0007669"/>
    <property type="project" value="UniProtKB-UniRule"/>
</dbReference>
<dbReference type="Gene3D" id="1.10.860.10">
    <property type="entry name" value="DNAb Helicase, Chain A"/>
    <property type="match status" value="1"/>
</dbReference>
<gene>
    <name evidence="12" type="primary">dnaG</name>
    <name evidence="16" type="ORF">AMD02_12580</name>
</gene>
<evidence type="ECO:0000256" key="13">
    <source>
        <dbReference type="PIRNR" id="PIRNR002811"/>
    </source>
</evidence>
<keyword evidence="6 12" id="KW-0479">Metal-binding</keyword>
<dbReference type="GO" id="GO:0006269">
    <property type="term" value="P:DNA replication, synthesis of primer"/>
    <property type="evidence" value="ECO:0007669"/>
    <property type="project" value="UniProtKB-UniRule"/>
</dbReference>
<keyword evidence="3 12" id="KW-0808">Transferase</keyword>
<dbReference type="Pfam" id="PF13155">
    <property type="entry name" value="Toprim_2"/>
    <property type="match status" value="1"/>
</dbReference>
<dbReference type="PROSITE" id="PS50880">
    <property type="entry name" value="TOPRIM"/>
    <property type="match status" value="1"/>
</dbReference>
<dbReference type="GO" id="GO:0003899">
    <property type="term" value="F:DNA-directed RNA polymerase activity"/>
    <property type="evidence" value="ECO:0007669"/>
    <property type="project" value="UniProtKB-UniRule"/>
</dbReference>
<evidence type="ECO:0000256" key="12">
    <source>
        <dbReference type="HAMAP-Rule" id="MF_00974"/>
    </source>
</evidence>
<dbReference type="GO" id="GO:0003678">
    <property type="term" value="F:DNA helicase activity"/>
    <property type="evidence" value="ECO:0007669"/>
    <property type="project" value="InterPro"/>
</dbReference>
<keyword evidence="9" id="KW-0460">Magnesium</keyword>
<evidence type="ECO:0000256" key="4">
    <source>
        <dbReference type="ARBA" id="ARBA00022695"/>
    </source>
</evidence>
<keyword evidence="2 12" id="KW-0639">Primosome</keyword>
<evidence type="ECO:0000256" key="5">
    <source>
        <dbReference type="ARBA" id="ARBA00022705"/>
    </source>
</evidence>
<keyword evidence="11 12" id="KW-0804">Transcription</keyword>
<dbReference type="EMBL" id="LILD01000001">
    <property type="protein sequence ID" value="KOO39587.1"/>
    <property type="molecule type" value="Genomic_DNA"/>
</dbReference>
<keyword evidence="4 12" id="KW-0548">Nucleotidyltransferase</keyword>
<dbReference type="PANTHER" id="PTHR30313:SF2">
    <property type="entry name" value="DNA PRIMASE"/>
    <property type="match status" value="1"/>
</dbReference>
<accession>A0A0M0KLX1</accession>
<dbReference type="Gene3D" id="3.90.580.10">
    <property type="entry name" value="Zinc finger, CHC2-type domain"/>
    <property type="match status" value="1"/>
</dbReference>
<comment type="catalytic activity">
    <reaction evidence="12">
        <text>ssDNA + n NTP = ssDNA/pppN(pN)n-1 hybrid + (n-1) diphosphate.</text>
        <dbReference type="EC" id="2.7.7.101"/>
    </reaction>
</comment>
<dbReference type="InterPro" id="IPR006171">
    <property type="entry name" value="TOPRIM_dom"/>
</dbReference>
<dbReference type="SMART" id="SM00493">
    <property type="entry name" value="TOPRIM"/>
    <property type="match status" value="1"/>
</dbReference>
<sequence>MNQRIPQETIEEIRRSVDILDVIGEYVQLKKQGRNYIGLCPFHGENTPSFSVSPDKQLYHCFGCGAGGNAFTFLEQIEGFTFVEAVETLAKRANVVLPERVSPSVKQNRDEELLISIQEFAAKFFHHVLMLTEEGKAGRTYLERRGFTKEQIEHFQIGFAPPHWDALTNVLAKRDVDLKKAGESGLLVERESDGKRYDRFRNRVIFPIRNGKGKIVAFGGRTLGDDKPKYLNSPESPIFQKGKLLYGFYQARPAIRKENEAVLFEGYVDVIAAWKAGVTNGVATLGTSLTEEQARMIRRNAETVIICNDGDAAGAEATFRSADLLQQEGCHVKVAMIPDGLDPDDYIQKYGAERFKKDVIGESLTLMKFKMKYFRMGRNLQNEGERILYIEEIIKEIAKLSKAVERDHYLRQLAEEFSLSLDALKQEQYRIYREMKRQNQVSQGKTNTVRQKKHDFEQKRLLPAYQNAERILLAHMMRNVSVAETVQERLGGRFNVDHYQAIVAHLFAYYAEGFEPDPSTFIQRLEDQELIRVATGLAMLEINEEINDQELNDYIEKIEMYPKWLELQQIESALKKETDPVLYATRKQELINMKKQLKL</sequence>
<dbReference type="GO" id="GO:0005524">
    <property type="term" value="F:ATP binding"/>
    <property type="evidence" value="ECO:0007669"/>
    <property type="project" value="InterPro"/>
</dbReference>
<evidence type="ECO:0000256" key="14">
    <source>
        <dbReference type="PIRSR" id="PIRSR002811-1"/>
    </source>
</evidence>
<dbReference type="InterPro" id="IPR019475">
    <property type="entry name" value="DNA_primase_DnaB-bd"/>
</dbReference>
<keyword evidence="5 12" id="KW-0235">DNA replication</keyword>
<evidence type="ECO:0000313" key="16">
    <source>
        <dbReference type="EMBL" id="KOO39587.1"/>
    </source>
</evidence>
<dbReference type="EC" id="2.7.7.101" evidence="12"/>
<keyword evidence="10 12" id="KW-0238">DNA-binding</keyword>
<dbReference type="InterPro" id="IPR036977">
    <property type="entry name" value="DNA_primase_Znf_CHC2"/>
</dbReference>
<dbReference type="AlphaFoldDB" id="A0A0M0KLX1"/>
<dbReference type="Gene3D" id="3.40.1360.10">
    <property type="match status" value="1"/>
</dbReference>
<dbReference type="HAMAP" id="MF_00974">
    <property type="entry name" value="DNA_primase_DnaG"/>
    <property type="match status" value="1"/>
</dbReference>
<dbReference type="InterPro" id="IPR034151">
    <property type="entry name" value="TOPRIM_DnaG_bac"/>
</dbReference>
<dbReference type="CDD" id="cd03364">
    <property type="entry name" value="TOPRIM_DnaG_primases"/>
    <property type="match status" value="1"/>
</dbReference>
<proteinExistence type="inferred from homology"/>
<comment type="caution">
    <text evidence="16">The sequence shown here is derived from an EMBL/GenBank/DDBJ whole genome shotgun (WGS) entry which is preliminary data.</text>
</comment>
<name>A0A0M0KLX1_ALKHA</name>
<reference evidence="16" key="1">
    <citation type="submission" date="2015-08" db="EMBL/GenBank/DDBJ databases">
        <title>Complete DNA Sequence of Pseudomonas syringae pv. actinidiae, the Causal Agent of Kiwifruit Canker Disease.</title>
        <authorList>
            <person name="Rikkerink E.H.A."/>
            <person name="Fineran P.C."/>
        </authorList>
    </citation>
    <scope>NUCLEOTIDE SEQUENCE</scope>
    <source>
        <strain evidence="16">DSM 13666</strain>
    </source>
</reference>
<dbReference type="InterPro" id="IPR006295">
    <property type="entry name" value="DNA_primase_DnaG"/>
</dbReference>
<comment type="function">
    <text evidence="12 13">RNA polymerase that catalyzes the synthesis of short RNA molecules used as primers for DNA polymerase during DNA replication.</text>
</comment>
<dbReference type="NCBIfam" id="TIGR01391">
    <property type="entry name" value="dnaG"/>
    <property type="match status" value="1"/>
</dbReference>
<protein>
    <recommendedName>
        <fullName evidence="12 13">DNA primase</fullName>
        <ecNumber evidence="12">2.7.7.101</ecNumber>
    </recommendedName>
</protein>
<dbReference type="InterPro" id="IPR030846">
    <property type="entry name" value="DnaG_bac"/>
</dbReference>
<evidence type="ECO:0000256" key="1">
    <source>
        <dbReference type="ARBA" id="ARBA00022478"/>
    </source>
</evidence>
<dbReference type="GeneID" id="87596995"/>
<evidence type="ECO:0000256" key="9">
    <source>
        <dbReference type="ARBA" id="ARBA00022842"/>
    </source>
</evidence>
<dbReference type="FunFam" id="3.90.580.10:FF:000001">
    <property type="entry name" value="DNA primase"/>
    <property type="match status" value="1"/>
</dbReference>
<dbReference type="InterPro" id="IPR050219">
    <property type="entry name" value="DnaG_primase"/>
</dbReference>
<dbReference type="GO" id="GO:0000428">
    <property type="term" value="C:DNA-directed RNA polymerase complex"/>
    <property type="evidence" value="ECO:0007669"/>
    <property type="project" value="UniProtKB-KW"/>
</dbReference>
<dbReference type="PANTHER" id="PTHR30313">
    <property type="entry name" value="DNA PRIMASE"/>
    <property type="match status" value="1"/>
</dbReference>
<comment type="cofactor">
    <cofactor evidence="12 13 14">
        <name>Zn(2+)</name>
        <dbReference type="ChEBI" id="CHEBI:29105"/>
    </cofactor>
    <text evidence="12 13 14">Binds 1 zinc ion per monomer.</text>
</comment>
<evidence type="ECO:0000256" key="6">
    <source>
        <dbReference type="ARBA" id="ARBA00022723"/>
    </source>
</evidence>
<feature type="domain" description="Toprim" evidence="15">
    <location>
        <begin position="259"/>
        <end position="342"/>
    </location>
</feature>
<evidence type="ECO:0000256" key="11">
    <source>
        <dbReference type="ARBA" id="ARBA00023163"/>
    </source>
</evidence>
<organism evidence="16">
    <name type="scientific">Halalkalibacterium halodurans</name>
    <name type="common">Bacillus halodurans</name>
    <dbReference type="NCBI Taxonomy" id="86665"/>
    <lineage>
        <taxon>Bacteria</taxon>
        <taxon>Bacillati</taxon>
        <taxon>Bacillota</taxon>
        <taxon>Bacilli</taxon>
        <taxon>Bacillales</taxon>
        <taxon>Bacillaceae</taxon>
        <taxon>Halalkalibacterium (ex Joshi et al. 2022)</taxon>
    </lineage>
</organism>
<dbReference type="InterPro" id="IPR013264">
    <property type="entry name" value="DNAG_N"/>
</dbReference>
<dbReference type="Gene3D" id="3.90.980.10">
    <property type="entry name" value="DNA primase, catalytic core, N-terminal domain"/>
    <property type="match status" value="1"/>
</dbReference>
<dbReference type="GO" id="GO:0005737">
    <property type="term" value="C:cytoplasm"/>
    <property type="evidence" value="ECO:0007669"/>
    <property type="project" value="TreeGrafter"/>
</dbReference>
<dbReference type="PATRIC" id="fig|136160.3.peg.2940"/>
<dbReference type="SUPFAM" id="SSF48024">
    <property type="entry name" value="N-terminal domain of DnaB helicase"/>
    <property type="match status" value="1"/>
</dbReference>
<dbReference type="SUPFAM" id="SSF56731">
    <property type="entry name" value="DNA primase core"/>
    <property type="match status" value="1"/>
</dbReference>